<evidence type="ECO:0000256" key="1">
    <source>
        <dbReference type="SAM" id="Phobius"/>
    </source>
</evidence>
<feature type="transmembrane region" description="Helical" evidence="1">
    <location>
        <begin position="20"/>
        <end position="39"/>
    </location>
</feature>
<proteinExistence type="predicted"/>
<gene>
    <name evidence="2" type="ORF">SAMN02745751_00681</name>
</gene>
<dbReference type="RefSeq" id="WP_073047110.1">
    <property type="nucleotide sequence ID" value="NZ_FQZL01000005.1"/>
</dbReference>
<reference evidence="2 3" key="1">
    <citation type="submission" date="2016-11" db="EMBL/GenBank/DDBJ databases">
        <authorList>
            <person name="Jaros S."/>
            <person name="Januszkiewicz K."/>
            <person name="Wedrychowicz H."/>
        </authorList>
    </citation>
    <scope>NUCLEOTIDE SEQUENCE [LARGE SCALE GENOMIC DNA]</scope>
    <source>
        <strain evidence="2 3">DSM 17477</strain>
    </source>
</reference>
<dbReference type="EMBL" id="FQZL01000005">
    <property type="protein sequence ID" value="SHI59468.1"/>
    <property type="molecule type" value="Genomic_DNA"/>
</dbReference>
<sequence>MNKDYSVKEVLQKKGKSTMFFTIAGFASILILNILITLTNKLGGYRNFVSIGLVVVFGIIIFLIVERIISVYVYMIADKHIAFVKRIGKKDNIILDVKFKEIDRVLPISEMKPNAEVNNTYYFIYSEADENCKFGEYRRDGKLYRFVFAPSERVMRILDRKVTTS</sequence>
<keyword evidence="1" id="KW-0812">Transmembrane</keyword>
<organism evidence="2 3">
    <name type="scientific">Dethiosulfatibacter aminovorans DSM 17477</name>
    <dbReference type="NCBI Taxonomy" id="1121476"/>
    <lineage>
        <taxon>Bacteria</taxon>
        <taxon>Bacillati</taxon>
        <taxon>Bacillota</taxon>
        <taxon>Tissierellia</taxon>
        <taxon>Dethiosulfatibacter</taxon>
    </lineage>
</organism>
<dbReference type="OrthoDB" id="1953575at2"/>
<dbReference type="Proteomes" id="UP000184052">
    <property type="component" value="Unassembled WGS sequence"/>
</dbReference>
<evidence type="ECO:0000313" key="2">
    <source>
        <dbReference type="EMBL" id="SHI59468.1"/>
    </source>
</evidence>
<dbReference type="STRING" id="1121476.SAMN02745751_00681"/>
<keyword evidence="1" id="KW-0472">Membrane</keyword>
<dbReference type="AlphaFoldDB" id="A0A1M6CFJ2"/>
<protein>
    <submittedName>
        <fullName evidence="2">Uncharacterized protein</fullName>
    </submittedName>
</protein>
<keyword evidence="1" id="KW-1133">Transmembrane helix</keyword>
<evidence type="ECO:0000313" key="3">
    <source>
        <dbReference type="Proteomes" id="UP000184052"/>
    </source>
</evidence>
<accession>A0A1M6CFJ2</accession>
<keyword evidence="3" id="KW-1185">Reference proteome</keyword>
<name>A0A1M6CFJ2_9FIRM</name>
<feature type="transmembrane region" description="Helical" evidence="1">
    <location>
        <begin position="51"/>
        <end position="77"/>
    </location>
</feature>